<keyword evidence="6" id="KW-0474">Menaquinone biosynthesis</keyword>
<comment type="similarity">
    <text evidence="6">Belongs to the TPP enzyme family. MenD subfamily.</text>
</comment>
<keyword evidence="4 6" id="KW-0786">Thiamine pyrophosphate</keyword>
<comment type="pathway">
    <text evidence="6">Quinol/quinone metabolism; menaquinone biosynthesis.</text>
</comment>
<keyword evidence="5 6" id="KW-0464">Manganese</keyword>
<dbReference type="PANTHER" id="PTHR42916:SF1">
    <property type="entry name" value="PROTEIN PHYLLO, CHLOROPLASTIC"/>
    <property type="match status" value="1"/>
</dbReference>
<dbReference type="EC" id="2.2.1.9" evidence="6"/>
<comment type="function">
    <text evidence="6">Catalyzes the thiamine diphosphate-dependent decarboxylation of 2-oxoglutarate and the subsequent addition of the resulting succinic semialdehyde-thiamine pyrophosphate anion to isochorismate to yield 2-succinyl-5-enolpyruvyl-6-hydroxy-3-cyclohexene-1-carboxylate (SEPHCHC).</text>
</comment>
<organism evidence="10 11">
    <name type="scientific">Nesterenkonia flava</name>
    <dbReference type="NCBI Taxonomy" id="469799"/>
    <lineage>
        <taxon>Bacteria</taxon>
        <taxon>Bacillati</taxon>
        <taxon>Actinomycetota</taxon>
        <taxon>Actinomycetes</taxon>
        <taxon>Micrococcales</taxon>
        <taxon>Micrococcaceae</taxon>
        <taxon>Nesterenkonia</taxon>
    </lineage>
</organism>
<evidence type="ECO:0000256" key="6">
    <source>
        <dbReference type="HAMAP-Rule" id="MF_01659"/>
    </source>
</evidence>
<dbReference type="SUPFAM" id="SSF52518">
    <property type="entry name" value="Thiamin diphosphate-binding fold (THDP-binding)"/>
    <property type="match status" value="2"/>
</dbReference>
<proteinExistence type="inferred from homology"/>
<evidence type="ECO:0000259" key="9">
    <source>
        <dbReference type="Pfam" id="PF02776"/>
    </source>
</evidence>
<comment type="catalytic activity">
    <reaction evidence="6">
        <text>isochorismate + 2-oxoglutarate + H(+) = 5-enolpyruvoyl-6-hydroxy-2-succinyl-cyclohex-3-ene-1-carboxylate + CO2</text>
        <dbReference type="Rhea" id="RHEA:25593"/>
        <dbReference type="ChEBI" id="CHEBI:15378"/>
        <dbReference type="ChEBI" id="CHEBI:16526"/>
        <dbReference type="ChEBI" id="CHEBI:16810"/>
        <dbReference type="ChEBI" id="CHEBI:29780"/>
        <dbReference type="ChEBI" id="CHEBI:58818"/>
        <dbReference type="EC" id="2.2.1.9"/>
    </reaction>
</comment>
<evidence type="ECO:0000259" key="8">
    <source>
        <dbReference type="Pfam" id="PF02775"/>
    </source>
</evidence>
<gene>
    <name evidence="6 10" type="primary">menD</name>
    <name evidence="10" type="ORF">RH857_03350</name>
</gene>
<dbReference type="InterPro" id="IPR012001">
    <property type="entry name" value="Thiamin_PyroP_enz_TPP-bd_dom"/>
</dbReference>
<dbReference type="PANTHER" id="PTHR42916">
    <property type="entry name" value="2-SUCCINYL-5-ENOLPYRUVYL-6-HYDROXY-3-CYCLOHEXENE-1-CARBOXYLATE SYNTHASE"/>
    <property type="match status" value="1"/>
</dbReference>
<evidence type="ECO:0000256" key="7">
    <source>
        <dbReference type="SAM" id="MobiDB-lite"/>
    </source>
</evidence>
<dbReference type="InterPro" id="IPR011766">
    <property type="entry name" value="TPP_enzyme_TPP-bd"/>
</dbReference>
<comment type="caution">
    <text evidence="10">The sequence shown here is derived from an EMBL/GenBank/DDBJ whole genome shotgun (WGS) entry which is preliminary data.</text>
</comment>
<comment type="pathway">
    <text evidence="6">Quinol/quinone metabolism; 1,4-dihydroxy-2-naphthoate biosynthesis; 1,4-dihydroxy-2-naphthoate from chorismate: step 2/7.</text>
</comment>
<reference evidence="11" key="1">
    <citation type="submission" date="2023-07" db="EMBL/GenBank/DDBJ databases">
        <title>Description of three actinobacteria isolated from air of manufacturing shop in a pharmaceutical factory.</title>
        <authorList>
            <person name="Zhang D.-F."/>
        </authorList>
    </citation>
    <scope>NUCLEOTIDE SEQUENCE [LARGE SCALE GENOMIC DNA]</scope>
    <source>
        <strain evidence="11">CCTCC AB 207010</strain>
    </source>
</reference>
<keyword evidence="1 6" id="KW-0808">Transferase</keyword>
<comment type="cofactor">
    <cofactor evidence="6">
        <name>Mg(2+)</name>
        <dbReference type="ChEBI" id="CHEBI:18420"/>
    </cofactor>
    <cofactor evidence="6">
        <name>Mn(2+)</name>
        <dbReference type="ChEBI" id="CHEBI:29035"/>
    </cofactor>
</comment>
<evidence type="ECO:0000256" key="5">
    <source>
        <dbReference type="ARBA" id="ARBA00023211"/>
    </source>
</evidence>
<comment type="cofactor">
    <cofactor evidence="6">
        <name>thiamine diphosphate</name>
        <dbReference type="ChEBI" id="CHEBI:58937"/>
    </cofactor>
    <text evidence="6">Binds 1 thiamine pyrophosphate per subunit.</text>
</comment>
<dbReference type="Pfam" id="PF02776">
    <property type="entry name" value="TPP_enzyme_N"/>
    <property type="match status" value="1"/>
</dbReference>
<dbReference type="EMBL" id="JAVKGT010000006">
    <property type="protein sequence ID" value="MDR5711177.1"/>
    <property type="molecule type" value="Genomic_DNA"/>
</dbReference>
<dbReference type="CDD" id="cd07037">
    <property type="entry name" value="TPP_PYR_MenD"/>
    <property type="match status" value="1"/>
</dbReference>
<keyword evidence="11" id="KW-1185">Reference proteome</keyword>
<evidence type="ECO:0000256" key="1">
    <source>
        <dbReference type="ARBA" id="ARBA00022679"/>
    </source>
</evidence>
<name>A0ABU1FR96_9MICC</name>
<evidence type="ECO:0000256" key="2">
    <source>
        <dbReference type="ARBA" id="ARBA00022723"/>
    </source>
</evidence>
<evidence type="ECO:0000313" key="10">
    <source>
        <dbReference type="EMBL" id="MDR5711177.1"/>
    </source>
</evidence>
<dbReference type="RefSeq" id="WP_310536564.1">
    <property type="nucleotide sequence ID" value="NZ_BAAAOC010000092.1"/>
</dbReference>
<dbReference type="NCBIfam" id="TIGR00173">
    <property type="entry name" value="menD"/>
    <property type="match status" value="1"/>
</dbReference>
<feature type="region of interest" description="Disordered" evidence="7">
    <location>
        <begin position="265"/>
        <end position="287"/>
    </location>
</feature>
<dbReference type="InterPro" id="IPR029061">
    <property type="entry name" value="THDP-binding"/>
</dbReference>
<accession>A0ABU1FR96</accession>
<dbReference type="Gene3D" id="3.40.50.1220">
    <property type="entry name" value="TPP-binding domain"/>
    <property type="match status" value="1"/>
</dbReference>
<feature type="domain" description="Thiamine pyrophosphate enzyme TPP-binding" evidence="8">
    <location>
        <begin position="509"/>
        <end position="625"/>
    </location>
</feature>
<evidence type="ECO:0000313" key="11">
    <source>
        <dbReference type="Proteomes" id="UP001260872"/>
    </source>
</evidence>
<dbReference type="GO" id="GO:0070204">
    <property type="term" value="F:2-succinyl-5-enolpyruvyl-6-hydroxy-3-cyclohexene-1-carboxylic-acid synthase activity"/>
    <property type="evidence" value="ECO:0007669"/>
    <property type="project" value="UniProtKB-EC"/>
</dbReference>
<feature type="domain" description="Thiamine pyrophosphate enzyme N-terminal TPP-binding" evidence="9">
    <location>
        <begin position="27"/>
        <end position="134"/>
    </location>
</feature>
<evidence type="ECO:0000256" key="3">
    <source>
        <dbReference type="ARBA" id="ARBA00022842"/>
    </source>
</evidence>
<protein>
    <recommendedName>
        <fullName evidence="6">2-succinyl-5-enolpyruvyl-6-hydroxy-3-cyclohexene-1-carboxylate synthase</fullName>
        <shortName evidence="6">SEPHCHC synthase</shortName>
        <ecNumber evidence="6">2.2.1.9</ecNumber>
    </recommendedName>
    <alternativeName>
        <fullName evidence="6">Menaquinone biosynthesis protein MenD</fullName>
    </alternativeName>
</protein>
<dbReference type="Proteomes" id="UP001260872">
    <property type="component" value="Unassembled WGS sequence"/>
</dbReference>
<dbReference type="HAMAP" id="MF_01659">
    <property type="entry name" value="MenD"/>
    <property type="match status" value="1"/>
</dbReference>
<keyword evidence="2 6" id="KW-0479">Metal-binding</keyword>
<dbReference type="InterPro" id="IPR004433">
    <property type="entry name" value="MenaQ_synth_MenD"/>
</dbReference>
<keyword evidence="3 6" id="KW-0460">Magnesium</keyword>
<comment type="subunit">
    <text evidence="6">Homodimer.</text>
</comment>
<dbReference type="Pfam" id="PF02775">
    <property type="entry name" value="TPP_enzyme_C"/>
    <property type="match status" value="1"/>
</dbReference>
<dbReference type="Gene3D" id="3.40.50.970">
    <property type="match status" value="2"/>
</dbReference>
<evidence type="ECO:0000256" key="4">
    <source>
        <dbReference type="ARBA" id="ARBA00023052"/>
    </source>
</evidence>
<dbReference type="CDD" id="cd02009">
    <property type="entry name" value="TPP_SHCHC_synthase"/>
    <property type="match status" value="1"/>
</dbReference>
<sequence>MTSARRPFREFDDSHDAESLRLARRVIRGLTVSMRHVVLAPGSRSAPLAYALAEAEKLGAITVHMRIDERSAAFTALGLALSSGEPAGVITTSGTAAGNLLPAVMEADMSGVPLVAITADRPEELHGIGANQATWQQGMFTGRVRDELHLEQGLIASGQLRLEPESRDDMLAAETQTALLLRAATTSTLRSAPGPVHLNIGFRDPLVPAEAPETAGGGARPAIQRWARRGVIPSQERERLYRASRTESITPAEHLGASDLLERLGAEIPGPGSTHDDAGSSSTDSPSAELTHRTLFVLGHGAPPEAVELARSLGHPVLAEPTSGARSSDLGAIPGYRLILQAPQGTEANQLVAQTQRVVVAGRPTLTRPVQRLIARRDLEAVHYAPSAQAWWDRRRQEEALPRRAVADLREIAEFAGRGDADWLHQWEAKGLAAQHALDTVLAQDASEHEAPSSVQAAQFVAETVKTSLLLGSSSVIRDVDLAAVITRAGVDGAGSSWAHRRGIYALRGLAGIDGNLSTAAGLALAQDRRVTALVGDLTFLHDVNALLVPSTERAPNLDLVVINDAGGAIFDQLEHGDVGRRPGQAEAVERLFGTPQTVDFEAIADAYRHEYVYAESLEALGRALAYPEDRLGIRIIEMRTDRSRLRALHERLAQKAAEL</sequence>